<keyword evidence="2" id="KW-0238">DNA-binding</keyword>
<dbReference type="InterPro" id="IPR009057">
    <property type="entry name" value="Homeodomain-like_sf"/>
</dbReference>
<sequence length="244" mass="28247">MEVFESLNDCVISEDFFRVFDDIKGVLFFVKNRQCELIWANPRLAEHCGFSNVEDLVHAQDDFKIHSVEMAQQYREDDLQVMESGTSKEGIVELFPNYLGDLSWFVTKKIPLFNKECEVLGLYGIMQTYENSGKLGRPLGEISKALEYIKAHYTEKISNKTLARETGMSVRPFEKRFKEVFNSTPHQYIIKLRILKACDLLLSKNKSIIDVATEMGFYDQSAFNLHFKKQVGMTPLKYIKKHSS</sequence>
<dbReference type="InterPro" id="IPR018062">
    <property type="entry name" value="HTH_AraC-typ_CS"/>
</dbReference>
<dbReference type="Gene3D" id="1.10.10.60">
    <property type="entry name" value="Homeodomain-like"/>
    <property type="match status" value="2"/>
</dbReference>
<dbReference type="PROSITE" id="PS00041">
    <property type="entry name" value="HTH_ARAC_FAMILY_1"/>
    <property type="match status" value="1"/>
</dbReference>
<dbReference type="RefSeq" id="WP_007278084.1">
    <property type="nucleotide sequence ID" value="NZ_ABCK01000006.1"/>
</dbReference>
<dbReference type="AlphaFoldDB" id="A6DJL6"/>
<accession>A6DJL6</accession>
<dbReference type="InterPro" id="IPR018060">
    <property type="entry name" value="HTH_AraC"/>
</dbReference>
<dbReference type="InterPro" id="IPR050204">
    <property type="entry name" value="AraC_XylS_family_regulators"/>
</dbReference>
<dbReference type="SUPFAM" id="SSF55785">
    <property type="entry name" value="PYP-like sensor domain (PAS domain)"/>
    <property type="match status" value="1"/>
</dbReference>
<name>A6DJL6_9BACT</name>
<keyword evidence="3" id="KW-0804">Transcription</keyword>
<dbReference type="EMBL" id="ABCK01000006">
    <property type="protein sequence ID" value="EDM28090.1"/>
    <property type="molecule type" value="Genomic_DNA"/>
</dbReference>
<dbReference type="STRING" id="313628.LNTAR_12076"/>
<evidence type="ECO:0000313" key="5">
    <source>
        <dbReference type="EMBL" id="EDM28090.1"/>
    </source>
</evidence>
<dbReference type="Pfam" id="PF12833">
    <property type="entry name" value="HTH_18"/>
    <property type="match status" value="1"/>
</dbReference>
<dbReference type="GO" id="GO:0003700">
    <property type="term" value="F:DNA-binding transcription factor activity"/>
    <property type="evidence" value="ECO:0007669"/>
    <property type="project" value="InterPro"/>
</dbReference>
<dbReference type="Gene3D" id="3.30.450.20">
    <property type="entry name" value="PAS domain"/>
    <property type="match status" value="1"/>
</dbReference>
<dbReference type="PANTHER" id="PTHR46796:SF13">
    <property type="entry name" value="HTH-TYPE TRANSCRIPTIONAL ACTIVATOR RHAS"/>
    <property type="match status" value="1"/>
</dbReference>
<organism evidence="5 6">
    <name type="scientific">Lentisphaera araneosa HTCC2155</name>
    <dbReference type="NCBI Taxonomy" id="313628"/>
    <lineage>
        <taxon>Bacteria</taxon>
        <taxon>Pseudomonadati</taxon>
        <taxon>Lentisphaerota</taxon>
        <taxon>Lentisphaeria</taxon>
        <taxon>Lentisphaerales</taxon>
        <taxon>Lentisphaeraceae</taxon>
        <taxon>Lentisphaera</taxon>
    </lineage>
</organism>
<evidence type="ECO:0000313" key="6">
    <source>
        <dbReference type="Proteomes" id="UP000004947"/>
    </source>
</evidence>
<dbReference type="PROSITE" id="PS01124">
    <property type="entry name" value="HTH_ARAC_FAMILY_2"/>
    <property type="match status" value="1"/>
</dbReference>
<proteinExistence type="predicted"/>
<feature type="domain" description="HTH araC/xylS-type" evidence="4">
    <location>
        <begin position="143"/>
        <end position="241"/>
    </location>
</feature>
<keyword evidence="6" id="KW-1185">Reference proteome</keyword>
<dbReference type="PANTHER" id="PTHR46796">
    <property type="entry name" value="HTH-TYPE TRANSCRIPTIONAL ACTIVATOR RHAS-RELATED"/>
    <property type="match status" value="1"/>
</dbReference>
<evidence type="ECO:0000256" key="3">
    <source>
        <dbReference type="ARBA" id="ARBA00023163"/>
    </source>
</evidence>
<comment type="caution">
    <text evidence="5">The sequence shown here is derived from an EMBL/GenBank/DDBJ whole genome shotgun (WGS) entry which is preliminary data.</text>
</comment>
<dbReference type="eggNOG" id="COG2207">
    <property type="taxonomic scope" value="Bacteria"/>
</dbReference>
<dbReference type="OrthoDB" id="9806208at2"/>
<reference evidence="5 6" key="1">
    <citation type="journal article" date="2010" name="J. Bacteriol.">
        <title>Genome sequence of Lentisphaera araneosa HTCC2155T, the type species of the order Lentisphaerales in the phylum Lentisphaerae.</title>
        <authorList>
            <person name="Thrash J.C."/>
            <person name="Cho J.C."/>
            <person name="Vergin K.L."/>
            <person name="Morris R.M."/>
            <person name="Giovannoni S.J."/>
        </authorList>
    </citation>
    <scope>NUCLEOTIDE SEQUENCE [LARGE SCALE GENOMIC DNA]</scope>
    <source>
        <strain evidence="5 6">HTCC2155</strain>
    </source>
</reference>
<keyword evidence="1" id="KW-0805">Transcription regulation</keyword>
<evidence type="ECO:0000256" key="2">
    <source>
        <dbReference type="ARBA" id="ARBA00023125"/>
    </source>
</evidence>
<dbReference type="Proteomes" id="UP000004947">
    <property type="component" value="Unassembled WGS sequence"/>
</dbReference>
<dbReference type="InterPro" id="IPR035965">
    <property type="entry name" value="PAS-like_dom_sf"/>
</dbReference>
<protein>
    <submittedName>
        <fullName evidence="5">Probable transcription regulator</fullName>
    </submittedName>
</protein>
<evidence type="ECO:0000256" key="1">
    <source>
        <dbReference type="ARBA" id="ARBA00023015"/>
    </source>
</evidence>
<dbReference type="GO" id="GO:0043565">
    <property type="term" value="F:sequence-specific DNA binding"/>
    <property type="evidence" value="ECO:0007669"/>
    <property type="project" value="InterPro"/>
</dbReference>
<dbReference type="SMART" id="SM00342">
    <property type="entry name" value="HTH_ARAC"/>
    <property type="match status" value="1"/>
</dbReference>
<evidence type="ECO:0000259" key="4">
    <source>
        <dbReference type="PROSITE" id="PS01124"/>
    </source>
</evidence>
<gene>
    <name evidence="5" type="ORF">LNTAR_12076</name>
</gene>
<dbReference type="SUPFAM" id="SSF46689">
    <property type="entry name" value="Homeodomain-like"/>
    <property type="match status" value="2"/>
</dbReference>